<dbReference type="Pfam" id="PF00578">
    <property type="entry name" value="AhpC-TSA"/>
    <property type="match status" value="1"/>
</dbReference>
<dbReference type="InterPro" id="IPR000866">
    <property type="entry name" value="AhpC/TSA"/>
</dbReference>
<evidence type="ECO:0000313" key="2">
    <source>
        <dbReference type="EMBL" id="TQN07302.1"/>
    </source>
</evidence>
<dbReference type="RefSeq" id="WP_142081098.1">
    <property type="nucleotide sequence ID" value="NZ_VFPV01000001.1"/>
</dbReference>
<gene>
    <name evidence="2" type="ORF">BDD18_0409</name>
</gene>
<dbReference type="InterPro" id="IPR013766">
    <property type="entry name" value="Thioredoxin_domain"/>
</dbReference>
<feature type="domain" description="Thioredoxin" evidence="1">
    <location>
        <begin position="3"/>
        <end position="160"/>
    </location>
</feature>
<dbReference type="EMBL" id="VFPV01000001">
    <property type="protein sequence ID" value="TQN07302.1"/>
    <property type="molecule type" value="Genomic_DNA"/>
</dbReference>
<dbReference type="GO" id="GO:0016491">
    <property type="term" value="F:oxidoreductase activity"/>
    <property type="evidence" value="ECO:0007669"/>
    <property type="project" value="InterPro"/>
</dbReference>
<dbReference type="InterPro" id="IPR050553">
    <property type="entry name" value="Thioredoxin_ResA/DsbE_sf"/>
</dbReference>
<protein>
    <submittedName>
        <fullName evidence="2">Peroxiredoxin</fullName>
    </submittedName>
</protein>
<dbReference type="SUPFAM" id="SSF52833">
    <property type="entry name" value="Thioredoxin-like"/>
    <property type="match status" value="1"/>
</dbReference>
<dbReference type="Proteomes" id="UP000316993">
    <property type="component" value="Unassembled WGS sequence"/>
</dbReference>
<dbReference type="GO" id="GO:0016209">
    <property type="term" value="F:antioxidant activity"/>
    <property type="evidence" value="ECO:0007669"/>
    <property type="project" value="InterPro"/>
</dbReference>
<dbReference type="InterPro" id="IPR036249">
    <property type="entry name" value="Thioredoxin-like_sf"/>
</dbReference>
<dbReference type="PROSITE" id="PS51352">
    <property type="entry name" value="THIOREDOXIN_2"/>
    <property type="match status" value="1"/>
</dbReference>
<reference evidence="2 3" key="1">
    <citation type="submission" date="2019-06" db="EMBL/GenBank/DDBJ databases">
        <title>Genomic Encyclopedia of Archaeal and Bacterial Type Strains, Phase II (KMG-II): from individual species to whole genera.</title>
        <authorList>
            <person name="Goeker M."/>
        </authorList>
    </citation>
    <scope>NUCLEOTIDE SEQUENCE [LARGE SCALE GENOMIC DNA]</scope>
    <source>
        <strain evidence="2 3">DSM 7270</strain>
    </source>
</reference>
<evidence type="ECO:0000313" key="3">
    <source>
        <dbReference type="Proteomes" id="UP000316993"/>
    </source>
</evidence>
<comment type="caution">
    <text evidence="2">The sequence shown here is derived from an EMBL/GenBank/DDBJ whole genome shotgun (WGS) entry which is preliminary data.</text>
</comment>
<dbReference type="Gene3D" id="3.40.30.10">
    <property type="entry name" value="Glutaredoxin"/>
    <property type="match status" value="1"/>
</dbReference>
<organism evidence="2 3">
    <name type="scientific">Acidovorax temperans</name>
    <dbReference type="NCBI Taxonomy" id="80878"/>
    <lineage>
        <taxon>Bacteria</taxon>
        <taxon>Pseudomonadati</taxon>
        <taxon>Pseudomonadota</taxon>
        <taxon>Betaproteobacteria</taxon>
        <taxon>Burkholderiales</taxon>
        <taxon>Comamonadaceae</taxon>
        <taxon>Acidovorax</taxon>
    </lineage>
</organism>
<dbReference type="AlphaFoldDB" id="A0A543LIZ8"/>
<evidence type="ECO:0000259" key="1">
    <source>
        <dbReference type="PROSITE" id="PS51352"/>
    </source>
</evidence>
<sequence>MSQVIQQRAPSWEVERWFNTQQPLTLESLRGKVIVLEAFQMLCPGCVAHGLPQADRVSHAFSPSQVAVVGLHTVFEHHDAMTPTSLQAFLHEYRVGFPVGVDQPDGRGGLPRTMRAYHMQGTPTLILIDGQGRLRHHHFGRIGDLELGAQIAELVLEEKAVSVGAAPSTSIPAAATRGCVGDACAPEVTP</sequence>
<dbReference type="PANTHER" id="PTHR42852:SF13">
    <property type="entry name" value="PROTEIN DIPZ"/>
    <property type="match status" value="1"/>
</dbReference>
<accession>A0A543LIZ8</accession>
<dbReference type="PANTHER" id="PTHR42852">
    <property type="entry name" value="THIOL:DISULFIDE INTERCHANGE PROTEIN DSBE"/>
    <property type="match status" value="1"/>
</dbReference>
<proteinExistence type="predicted"/>
<name>A0A543LIZ8_9BURK</name>